<accession>A0A1E5UTY9</accession>
<keyword evidence="2" id="KW-1185">Reference proteome</keyword>
<gene>
    <name evidence="1" type="ORF">BAE44_0022700</name>
</gene>
<protein>
    <submittedName>
        <fullName evidence="1">Uncharacterized protein</fullName>
    </submittedName>
</protein>
<sequence length="162" mass="18504">MWRMNCYPCGVRERETRREFANGKFSSSSLKLLEPTKTIFDVFLIDNDGEPSYGKDGHIKFLCTITVLPDNSIIPCHLPTLGNISALYWIAQIEWMCHSLSTVRHSTHIELCLLPARRSSERSCLVPCLRLQCHASPYMTLRLQHSKLCFVSCRATTTQTPL</sequence>
<dbReference type="Proteomes" id="UP000095767">
    <property type="component" value="Unassembled WGS sequence"/>
</dbReference>
<proteinExistence type="predicted"/>
<organism evidence="1 2">
    <name type="scientific">Dichanthelium oligosanthes</name>
    <dbReference type="NCBI Taxonomy" id="888268"/>
    <lineage>
        <taxon>Eukaryota</taxon>
        <taxon>Viridiplantae</taxon>
        <taxon>Streptophyta</taxon>
        <taxon>Embryophyta</taxon>
        <taxon>Tracheophyta</taxon>
        <taxon>Spermatophyta</taxon>
        <taxon>Magnoliopsida</taxon>
        <taxon>Liliopsida</taxon>
        <taxon>Poales</taxon>
        <taxon>Poaceae</taxon>
        <taxon>PACMAD clade</taxon>
        <taxon>Panicoideae</taxon>
        <taxon>Panicodae</taxon>
        <taxon>Paniceae</taxon>
        <taxon>Dichantheliinae</taxon>
        <taxon>Dichanthelium</taxon>
    </lineage>
</organism>
<evidence type="ECO:0000313" key="2">
    <source>
        <dbReference type="Proteomes" id="UP000095767"/>
    </source>
</evidence>
<dbReference type="EMBL" id="LWDX02063484">
    <property type="protein sequence ID" value="OEL16284.1"/>
    <property type="molecule type" value="Genomic_DNA"/>
</dbReference>
<name>A0A1E5UTY9_9POAL</name>
<comment type="caution">
    <text evidence="1">The sequence shown here is derived from an EMBL/GenBank/DDBJ whole genome shotgun (WGS) entry which is preliminary data.</text>
</comment>
<reference evidence="1 2" key="1">
    <citation type="submission" date="2016-09" db="EMBL/GenBank/DDBJ databases">
        <title>The draft genome of Dichanthelium oligosanthes: A C3 panicoid grass species.</title>
        <authorList>
            <person name="Studer A.J."/>
            <person name="Schnable J.C."/>
            <person name="Brutnell T.P."/>
        </authorList>
    </citation>
    <scope>NUCLEOTIDE SEQUENCE [LARGE SCALE GENOMIC DNA]</scope>
    <source>
        <strain evidence="2">cv. Kellogg 1175</strain>
        <tissue evidence="1">Leaf</tissue>
    </source>
</reference>
<evidence type="ECO:0000313" key="1">
    <source>
        <dbReference type="EMBL" id="OEL16284.1"/>
    </source>
</evidence>
<dbReference type="AlphaFoldDB" id="A0A1E5UTY9"/>